<dbReference type="SUPFAM" id="SSF54675">
    <property type="entry name" value="Nicotinate/Quinolinate PRTase N-terminal domain-like"/>
    <property type="match status" value="1"/>
</dbReference>
<dbReference type="EMBL" id="VGLS01000075">
    <property type="protein sequence ID" value="MBM3222952.1"/>
    <property type="molecule type" value="Genomic_DNA"/>
</dbReference>
<organism evidence="1 2">
    <name type="scientific">Tectimicrobiota bacterium</name>
    <dbReference type="NCBI Taxonomy" id="2528274"/>
    <lineage>
        <taxon>Bacteria</taxon>
        <taxon>Pseudomonadati</taxon>
        <taxon>Nitrospinota/Tectimicrobiota group</taxon>
        <taxon>Candidatus Tectimicrobiota</taxon>
    </lineage>
</organism>
<reference evidence="1" key="1">
    <citation type="submission" date="2019-03" db="EMBL/GenBank/DDBJ databases">
        <title>Lake Tanganyika Metagenome-Assembled Genomes (MAGs).</title>
        <authorList>
            <person name="Tran P."/>
        </authorList>
    </citation>
    <scope>NUCLEOTIDE SEQUENCE</scope>
    <source>
        <strain evidence="1">K_DeepCast_65m_m2_066</strain>
    </source>
</reference>
<dbReference type="Gene3D" id="3.20.140.10">
    <property type="entry name" value="nicotinate phosphoribosyltransferase"/>
    <property type="match status" value="1"/>
</dbReference>
<gene>
    <name evidence="1" type="ORF">FJZ47_03995</name>
</gene>
<protein>
    <submittedName>
        <fullName evidence="1">Uncharacterized protein</fullName>
    </submittedName>
</protein>
<name>A0A937W098_UNCTE</name>
<evidence type="ECO:0000313" key="2">
    <source>
        <dbReference type="Proteomes" id="UP000712673"/>
    </source>
</evidence>
<evidence type="ECO:0000313" key="1">
    <source>
        <dbReference type="EMBL" id="MBM3222952.1"/>
    </source>
</evidence>
<dbReference type="Proteomes" id="UP000712673">
    <property type="component" value="Unassembled WGS sequence"/>
</dbReference>
<proteinExistence type="predicted"/>
<dbReference type="AlphaFoldDB" id="A0A937W098"/>
<sequence>MAEAAGLRVEDLGLFTDMYQLTMAQSYLEHEKNRPATFSLISWVRFLEACFDFCRCLPWLPA</sequence>
<comment type="caution">
    <text evidence="1">The sequence shown here is derived from an EMBL/GenBank/DDBJ whole genome shotgun (WGS) entry which is preliminary data.</text>
</comment>
<accession>A0A937W098</accession>